<dbReference type="EMBL" id="JACZOI010000501">
    <property type="protein sequence ID" value="MBE0981068.1"/>
    <property type="molecule type" value="Genomic_DNA"/>
</dbReference>
<proteinExistence type="predicted"/>
<dbReference type="Proteomes" id="UP000640866">
    <property type="component" value="Unassembled WGS sequence"/>
</dbReference>
<dbReference type="GO" id="GO:0003677">
    <property type="term" value="F:DNA binding"/>
    <property type="evidence" value="ECO:0007669"/>
    <property type="project" value="UniProtKB-KW"/>
</dbReference>
<dbReference type="AlphaFoldDB" id="A0AAP1RC67"/>
<evidence type="ECO:0000259" key="1">
    <source>
        <dbReference type="PROSITE" id="PS50932"/>
    </source>
</evidence>
<dbReference type="Gene3D" id="1.10.260.40">
    <property type="entry name" value="lambda repressor-like DNA-binding domains"/>
    <property type="match status" value="1"/>
</dbReference>
<gene>
    <name evidence="2" type="ORF">IH772_28460</name>
</gene>
<sequence length="24" mass="2575">MRKTKRVTIKDIAELAGVSKATAS</sequence>
<dbReference type="GO" id="GO:0006355">
    <property type="term" value="P:regulation of DNA-templated transcription"/>
    <property type="evidence" value="ECO:0007669"/>
    <property type="project" value="InterPro"/>
</dbReference>
<dbReference type="RefSeq" id="WP_192525451.1">
    <property type="nucleotide sequence ID" value="NZ_JACZOI010000501.1"/>
</dbReference>
<dbReference type="PROSITE" id="PS50932">
    <property type="entry name" value="HTH_LACI_2"/>
    <property type="match status" value="1"/>
</dbReference>
<dbReference type="Pfam" id="PF00356">
    <property type="entry name" value="LacI"/>
    <property type="match status" value="1"/>
</dbReference>
<feature type="non-terminal residue" evidence="2">
    <location>
        <position position="24"/>
    </location>
</feature>
<protein>
    <submittedName>
        <fullName evidence="2">LacI family DNA-binding transcriptional regulator</fullName>
    </submittedName>
</protein>
<dbReference type="InterPro" id="IPR010982">
    <property type="entry name" value="Lambda_DNA-bd_dom_sf"/>
</dbReference>
<reference evidence="2" key="1">
    <citation type="submission" date="2020-09" db="EMBL/GenBank/DDBJ databases">
        <title>Emerging polyconal dissemination of OXA-244-producing E. coli in France.</title>
        <authorList>
            <person name="Emeraud C."/>
            <person name="Girlich D."/>
            <person name="Bonnin R.A."/>
            <person name="Jousset A.B."/>
            <person name="Naas T."/>
            <person name="Dortet L."/>
        </authorList>
    </citation>
    <scope>NUCLEOTIDE SEQUENCE</scope>
    <source>
        <strain evidence="2">225E3</strain>
    </source>
</reference>
<accession>A0AAP1RC67</accession>
<evidence type="ECO:0000313" key="2">
    <source>
        <dbReference type="EMBL" id="MBE0981068.1"/>
    </source>
</evidence>
<evidence type="ECO:0000313" key="3">
    <source>
        <dbReference type="Proteomes" id="UP000640866"/>
    </source>
</evidence>
<comment type="caution">
    <text evidence="2">The sequence shown here is derived from an EMBL/GenBank/DDBJ whole genome shotgun (WGS) entry which is preliminary data.</text>
</comment>
<keyword evidence="2" id="KW-0238">DNA-binding</keyword>
<dbReference type="InterPro" id="IPR000843">
    <property type="entry name" value="HTH_LacI"/>
</dbReference>
<organism evidence="2 3">
    <name type="scientific">Escherichia coli</name>
    <dbReference type="NCBI Taxonomy" id="562"/>
    <lineage>
        <taxon>Bacteria</taxon>
        <taxon>Pseudomonadati</taxon>
        <taxon>Pseudomonadota</taxon>
        <taxon>Gammaproteobacteria</taxon>
        <taxon>Enterobacterales</taxon>
        <taxon>Enterobacteriaceae</taxon>
        <taxon>Escherichia</taxon>
    </lineage>
</organism>
<name>A0AAP1RC67_ECOLX</name>
<feature type="domain" description="HTH lacI-type" evidence="1">
    <location>
        <begin position="7"/>
        <end position="24"/>
    </location>
</feature>
<dbReference type="SUPFAM" id="SSF47413">
    <property type="entry name" value="lambda repressor-like DNA-binding domains"/>
    <property type="match status" value="1"/>
</dbReference>